<keyword evidence="6" id="KW-0949">S-adenosyl-L-methionine</keyword>
<evidence type="ECO:0000256" key="9">
    <source>
        <dbReference type="ARBA" id="ARBA00023004"/>
    </source>
</evidence>
<dbReference type="eggNOG" id="COG0602">
    <property type="taxonomic scope" value="Bacteria"/>
</dbReference>
<dbReference type="GO" id="GO:0004748">
    <property type="term" value="F:ribonucleoside-diphosphate reductase activity, thioredoxin disulfide as acceptor"/>
    <property type="evidence" value="ECO:0007669"/>
    <property type="project" value="TreeGrafter"/>
</dbReference>
<dbReference type="PANTHER" id="PTHR30352:SF2">
    <property type="entry name" value="ANAEROBIC RIBONUCLEOSIDE-TRIPHOSPHATE REDUCTASE-ACTIVATING PROTEIN"/>
    <property type="match status" value="1"/>
</dbReference>
<gene>
    <name evidence="13" type="ordered locus">Clole_2018</name>
</gene>
<dbReference type="InterPro" id="IPR007197">
    <property type="entry name" value="rSAM"/>
</dbReference>
<dbReference type="InterPro" id="IPR013785">
    <property type="entry name" value="Aldolase_TIM"/>
</dbReference>
<dbReference type="PANTHER" id="PTHR30352">
    <property type="entry name" value="PYRUVATE FORMATE-LYASE-ACTIVATING ENZYME"/>
    <property type="match status" value="1"/>
</dbReference>
<keyword evidence="14" id="KW-1185">Reference proteome</keyword>
<keyword evidence="7" id="KW-0479">Metal-binding</keyword>
<dbReference type="GO" id="GO:0051539">
    <property type="term" value="F:4 iron, 4 sulfur cluster binding"/>
    <property type="evidence" value="ECO:0007669"/>
    <property type="project" value="UniProtKB-KW"/>
</dbReference>
<dbReference type="SUPFAM" id="SSF102114">
    <property type="entry name" value="Radical SAM enzymes"/>
    <property type="match status" value="1"/>
</dbReference>
<comment type="catalytic activity">
    <reaction evidence="11">
        <text>glycyl-[protein] + reduced [flavodoxin] + S-adenosyl-L-methionine = glycin-2-yl radical-[protein] + semiquinone [flavodoxin] + 5'-deoxyadenosine + L-methionine + H(+)</text>
        <dbReference type="Rhea" id="RHEA:61976"/>
        <dbReference type="Rhea" id="RHEA-COMP:10622"/>
        <dbReference type="Rhea" id="RHEA-COMP:14480"/>
        <dbReference type="Rhea" id="RHEA-COMP:15993"/>
        <dbReference type="Rhea" id="RHEA-COMP:15994"/>
        <dbReference type="ChEBI" id="CHEBI:15378"/>
        <dbReference type="ChEBI" id="CHEBI:17319"/>
        <dbReference type="ChEBI" id="CHEBI:29947"/>
        <dbReference type="ChEBI" id="CHEBI:32722"/>
        <dbReference type="ChEBI" id="CHEBI:57618"/>
        <dbReference type="ChEBI" id="CHEBI:57844"/>
        <dbReference type="ChEBI" id="CHEBI:59789"/>
        <dbReference type="ChEBI" id="CHEBI:140311"/>
    </reaction>
</comment>
<evidence type="ECO:0000256" key="10">
    <source>
        <dbReference type="ARBA" id="ARBA00023014"/>
    </source>
</evidence>
<dbReference type="InterPro" id="IPR001989">
    <property type="entry name" value="Radical_activat_CS"/>
</dbReference>
<dbReference type="SFLD" id="SFLDG01063">
    <property type="entry name" value="activating_enzymes__group_1"/>
    <property type="match status" value="1"/>
</dbReference>
<keyword evidence="9" id="KW-0408">Iron</keyword>
<evidence type="ECO:0000256" key="8">
    <source>
        <dbReference type="ARBA" id="ARBA00023002"/>
    </source>
</evidence>
<dbReference type="SFLD" id="SFLDF00299">
    <property type="entry name" value="anaerobic_ribonucleoside-triph"/>
    <property type="match status" value="1"/>
</dbReference>
<organism evidence="13 14">
    <name type="scientific">Cellulosilyticum lentocellum (strain ATCC 49066 / DSM 5427 / NCIMB 11756 / RHM5)</name>
    <name type="common">Clostridium lentocellum</name>
    <dbReference type="NCBI Taxonomy" id="642492"/>
    <lineage>
        <taxon>Bacteria</taxon>
        <taxon>Bacillati</taxon>
        <taxon>Bacillota</taxon>
        <taxon>Clostridia</taxon>
        <taxon>Lachnospirales</taxon>
        <taxon>Cellulosilyticaceae</taxon>
        <taxon>Cellulosilyticum</taxon>
    </lineage>
</organism>
<dbReference type="Pfam" id="PF13353">
    <property type="entry name" value="Fer4_12"/>
    <property type="match status" value="1"/>
</dbReference>
<evidence type="ECO:0000256" key="5">
    <source>
        <dbReference type="ARBA" id="ARBA00022485"/>
    </source>
</evidence>
<comment type="similarity">
    <text evidence="3 12">Belongs to the organic radical-activating enzymes family.</text>
</comment>
<dbReference type="Proteomes" id="UP000008467">
    <property type="component" value="Chromosome"/>
</dbReference>
<dbReference type="AlphaFoldDB" id="F2JPS2"/>
<evidence type="ECO:0000256" key="11">
    <source>
        <dbReference type="ARBA" id="ARBA00047365"/>
    </source>
</evidence>
<dbReference type="GO" id="GO:0043365">
    <property type="term" value="F:[formate-C-acetyltransferase]-activating enzyme activity"/>
    <property type="evidence" value="ECO:0007669"/>
    <property type="project" value="InterPro"/>
</dbReference>
<keyword evidence="8 12" id="KW-0560">Oxidoreductase</keyword>
<evidence type="ECO:0000313" key="13">
    <source>
        <dbReference type="EMBL" id="ADZ83732.1"/>
    </source>
</evidence>
<evidence type="ECO:0000313" key="14">
    <source>
        <dbReference type="Proteomes" id="UP000008467"/>
    </source>
</evidence>
<comment type="cofactor">
    <cofactor evidence="1">
        <name>[4Fe-4S] cluster</name>
        <dbReference type="ChEBI" id="CHEBI:49883"/>
    </cofactor>
</comment>
<reference evidence="13 14" key="1">
    <citation type="journal article" date="2011" name="J. Bacteriol.">
        <title>Complete genome sequence of the cellulose-degrading bacterium Cellulosilyticum lentocellum.</title>
        <authorList>
            <consortium name="US DOE Joint Genome Institute"/>
            <person name="Miller D.A."/>
            <person name="Suen G."/>
            <person name="Bruce D."/>
            <person name="Copeland A."/>
            <person name="Cheng J.F."/>
            <person name="Detter C."/>
            <person name="Goodwin L.A."/>
            <person name="Han C.S."/>
            <person name="Hauser L.J."/>
            <person name="Land M.L."/>
            <person name="Lapidus A."/>
            <person name="Lucas S."/>
            <person name="Meincke L."/>
            <person name="Pitluck S."/>
            <person name="Tapia R."/>
            <person name="Teshima H."/>
            <person name="Woyke T."/>
            <person name="Fox B.G."/>
            <person name="Angert E.R."/>
            <person name="Currie C.R."/>
        </authorList>
    </citation>
    <scope>NUCLEOTIDE SEQUENCE [LARGE SCALE GENOMIC DNA]</scope>
    <source>
        <strain evidence="14">ATCC 49066 / DSM 5427 / NCIMB 11756 / RHM5</strain>
    </source>
</reference>
<dbReference type="STRING" id="642492.Clole_2018"/>
<dbReference type="NCBIfam" id="TIGR02491">
    <property type="entry name" value="NrdG"/>
    <property type="match status" value="1"/>
</dbReference>
<keyword evidence="10" id="KW-0411">Iron-sulfur</keyword>
<keyword evidence="5" id="KW-0004">4Fe-4S</keyword>
<evidence type="ECO:0000256" key="12">
    <source>
        <dbReference type="PIRNR" id="PIRNR000368"/>
    </source>
</evidence>
<name>F2JPS2_CELLD</name>
<dbReference type="EMBL" id="CP002582">
    <property type="protein sequence ID" value="ADZ83732.1"/>
    <property type="molecule type" value="Genomic_DNA"/>
</dbReference>
<dbReference type="SFLD" id="SFLDG01066">
    <property type="entry name" value="organic_radical-activating_enz"/>
    <property type="match status" value="1"/>
</dbReference>
<evidence type="ECO:0000256" key="6">
    <source>
        <dbReference type="ARBA" id="ARBA00022691"/>
    </source>
</evidence>
<dbReference type="SFLD" id="SFLDS00029">
    <property type="entry name" value="Radical_SAM"/>
    <property type="match status" value="1"/>
</dbReference>
<dbReference type="HOGENOM" id="CLU_089926_2_1_9"/>
<dbReference type="KEGG" id="cle:Clole_2018"/>
<dbReference type="Gene3D" id="3.20.20.70">
    <property type="entry name" value="Aldolase class I"/>
    <property type="match status" value="1"/>
</dbReference>
<proteinExistence type="inferred from homology"/>
<evidence type="ECO:0000256" key="1">
    <source>
        <dbReference type="ARBA" id="ARBA00001966"/>
    </source>
</evidence>
<protein>
    <recommendedName>
        <fullName evidence="4 12">Anaerobic ribonucleoside-triphosphate reductase-activating protein</fullName>
        <ecNumber evidence="12">1.97.1.-</ecNumber>
    </recommendedName>
</protein>
<dbReference type="InterPro" id="IPR012837">
    <property type="entry name" value="NrdG"/>
</dbReference>
<sequence>MYYAQMRKFDVANGVGIRSTLFVSGCRHQCKGCFNEAYQDFHYGHAWDEKAEATFMNYLNDPNVHGVTFLGGEPMEQIEDEDFLNLLKRIKRETNHSIWIYSGYTYEAIITHSKRLALLKWCDVLVDGPYIESLKDLTLRFRGSSNQRIIDVKASLASEKVVLYELSYK</sequence>
<dbReference type="PIRSF" id="PIRSF000368">
    <property type="entry name" value="NrdG"/>
    <property type="match status" value="1"/>
</dbReference>
<evidence type="ECO:0000256" key="4">
    <source>
        <dbReference type="ARBA" id="ARBA00014281"/>
    </source>
</evidence>
<evidence type="ECO:0000256" key="3">
    <source>
        <dbReference type="ARBA" id="ARBA00009777"/>
    </source>
</evidence>
<dbReference type="PROSITE" id="PS01087">
    <property type="entry name" value="RADICAL_ACTIVATING"/>
    <property type="match status" value="1"/>
</dbReference>
<dbReference type="EC" id="1.97.1.-" evidence="12"/>
<dbReference type="GO" id="GO:0046872">
    <property type="term" value="F:metal ion binding"/>
    <property type="evidence" value="ECO:0007669"/>
    <property type="project" value="UniProtKB-KW"/>
</dbReference>
<dbReference type="CDD" id="cd01335">
    <property type="entry name" value="Radical_SAM"/>
    <property type="match status" value="1"/>
</dbReference>
<evidence type="ECO:0000256" key="2">
    <source>
        <dbReference type="ARBA" id="ARBA00003852"/>
    </source>
</evidence>
<dbReference type="InterPro" id="IPR034457">
    <property type="entry name" value="Organic_radical-activating"/>
</dbReference>
<accession>F2JPS2</accession>
<comment type="function">
    <text evidence="2 12">Activation of anaerobic ribonucleoside-triphosphate reductase under anaerobic conditions by generation of an organic free radical, using S-adenosylmethionine and reduced flavodoxin as cosubstrates to produce 5'-deoxy-adenosine.</text>
</comment>
<dbReference type="InterPro" id="IPR058240">
    <property type="entry name" value="rSAM_sf"/>
</dbReference>
<evidence type="ECO:0000256" key="7">
    <source>
        <dbReference type="ARBA" id="ARBA00022723"/>
    </source>
</evidence>